<feature type="transmembrane region" description="Helical" evidence="5">
    <location>
        <begin position="108"/>
        <end position="129"/>
    </location>
</feature>
<dbReference type="Proteomes" id="UP001515480">
    <property type="component" value="Unassembled WGS sequence"/>
</dbReference>
<feature type="domain" description="TLC" evidence="6">
    <location>
        <begin position="58"/>
        <end position="231"/>
    </location>
</feature>
<dbReference type="PANTHER" id="PTHR13439">
    <property type="entry name" value="CT120 PROTEIN"/>
    <property type="match status" value="1"/>
</dbReference>
<dbReference type="GO" id="GO:0005783">
    <property type="term" value="C:endoplasmic reticulum"/>
    <property type="evidence" value="ECO:0007669"/>
    <property type="project" value="TreeGrafter"/>
</dbReference>
<feature type="transmembrane region" description="Helical" evidence="5">
    <location>
        <begin position="205"/>
        <end position="232"/>
    </location>
</feature>
<comment type="caution">
    <text evidence="7">The sequence shown here is derived from an EMBL/GenBank/DDBJ whole genome shotgun (WGS) entry which is preliminary data.</text>
</comment>
<gene>
    <name evidence="7" type="ORF">AB1Y20_010622</name>
</gene>
<dbReference type="InterPro" id="IPR006634">
    <property type="entry name" value="TLC-dom"/>
</dbReference>
<evidence type="ECO:0000313" key="8">
    <source>
        <dbReference type="Proteomes" id="UP001515480"/>
    </source>
</evidence>
<keyword evidence="4 5" id="KW-0472">Membrane</keyword>
<dbReference type="GO" id="GO:0016020">
    <property type="term" value="C:membrane"/>
    <property type="evidence" value="ECO:0007669"/>
    <property type="project" value="UniProtKB-SubCell"/>
</dbReference>
<dbReference type="InterPro" id="IPR050846">
    <property type="entry name" value="TLCD"/>
</dbReference>
<comment type="subcellular location">
    <subcellularLocation>
        <location evidence="1">Membrane</location>
        <topology evidence="1">Multi-pass membrane protein</topology>
    </subcellularLocation>
</comment>
<evidence type="ECO:0000256" key="1">
    <source>
        <dbReference type="ARBA" id="ARBA00004141"/>
    </source>
</evidence>
<evidence type="ECO:0000256" key="5">
    <source>
        <dbReference type="SAM" id="Phobius"/>
    </source>
</evidence>
<evidence type="ECO:0000256" key="4">
    <source>
        <dbReference type="ARBA" id="ARBA00023136"/>
    </source>
</evidence>
<accession>A0AB34IRK4</accession>
<feature type="transmembrane region" description="Helical" evidence="5">
    <location>
        <begin position="163"/>
        <end position="185"/>
    </location>
</feature>
<keyword evidence="8" id="KW-1185">Reference proteome</keyword>
<proteinExistence type="predicted"/>
<dbReference type="GO" id="GO:0055088">
    <property type="term" value="P:lipid homeostasis"/>
    <property type="evidence" value="ECO:0007669"/>
    <property type="project" value="TreeGrafter"/>
</dbReference>
<evidence type="ECO:0000259" key="6">
    <source>
        <dbReference type="Pfam" id="PF03798"/>
    </source>
</evidence>
<evidence type="ECO:0000313" key="7">
    <source>
        <dbReference type="EMBL" id="KAL1504213.1"/>
    </source>
</evidence>
<sequence length="260" mass="28159">MSLLALCAPPAIACVVYALLDAIPSSWIAAVARWCGAQGSDGLSVKGLFHSLGMGAGAMLAWWLELQLALQEPARSFACSPAASRLHAVLPQVELGYALYDLLCALRLWNWTFVVHGLLATTMLLLLSAMDVAHHLSRVMVVHVSTVFLHMRRVNCGARLNMWIDGMFAASFCLLRLVLLPWWWMLFLAHAQATSPESWGGCMRGGAVVVAAVVGGGVLHMLNGYWGFLIVLKALHKLKGGGLRASDGLGRDSIESDKRR</sequence>
<dbReference type="PANTHER" id="PTHR13439:SF0">
    <property type="entry name" value="TOPOISOMERASE I DAMAGE AFFECTED PROTEIN 4"/>
    <property type="match status" value="1"/>
</dbReference>
<evidence type="ECO:0000256" key="2">
    <source>
        <dbReference type="ARBA" id="ARBA00022692"/>
    </source>
</evidence>
<keyword evidence="2 5" id="KW-0812">Transmembrane</keyword>
<keyword evidence="3 5" id="KW-1133">Transmembrane helix</keyword>
<evidence type="ECO:0000256" key="3">
    <source>
        <dbReference type="ARBA" id="ARBA00022989"/>
    </source>
</evidence>
<dbReference type="EMBL" id="JBGBPQ010000020">
    <property type="protein sequence ID" value="KAL1504213.1"/>
    <property type="molecule type" value="Genomic_DNA"/>
</dbReference>
<feature type="transmembrane region" description="Helical" evidence="5">
    <location>
        <begin position="48"/>
        <end position="66"/>
    </location>
</feature>
<dbReference type="AlphaFoldDB" id="A0AB34IRK4"/>
<dbReference type="Pfam" id="PF03798">
    <property type="entry name" value="TRAM_LAG1_CLN8"/>
    <property type="match status" value="1"/>
</dbReference>
<reference evidence="7 8" key="1">
    <citation type="journal article" date="2024" name="Science">
        <title>Giant polyketide synthase enzymes in the biosynthesis of giant marine polyether toxins.</title>
        <authorList>
            <person name="Fallon T.R."/>
            <person name="Shende V.V."/>
            <person name="Wierzbicki I.H."/>
            <person name="Pendleton A.L."/>
            <person name="Watervoot N.F."/>
            <person name="Auber R.P."/>
            <person name="Gonzalez D.J."/>
            <person name="Wisecaver J.H."/>
            <person name="Moore B.S."/>
        </authorList>
    </citation>
    <scope>NUCLEOTIDE SEQUENCE [LARGE SCALE GENOMIC DNA]</scope>
    <source>
        <strain evidence="7 8">12B1</strain>
    </source>
</reference>
<organism evidence="7 8">
    <name type="scientific">Prymnesium parvum</name>
    <name type="common">Toxic golden alga</name>
    <dbReference type="NCBI Taxonomy" id="97485"/>
    <lineage>
        <taxon>Eukaryota</taxon>
        <taxon>Haptista</taxon>
        <taxon>Haptophyta</taxon>
        <taxon>Prymnesiophyceae</taxon>
        <taxon>Prymnesiales</taxon>
        <taxon>Prymnesiaceae</taxon>
        <taxon>Prymnesium</taxon>
    </lineage>
</organism>
<protein>
    <recommendedName>
        <fullName evidence="6">TLC domain-containing protein</fullName>
    </recommendedName>
</protein>
<name>A0AB34IRK4_PRYPA</name>